<dbReference type="PROSITE" id="PS00108">
    <property type="entry name" value="PROTEIN_KINASE_ST"/>
    <property type="match status" value="1"/>
</dbReference>
<keyword evidence="5" id="KW-1185">Reference proteome</keyword>
<dbReference type="GeneID" id="9065067"/>
<dbReference type="Gene3D" id="1.10.510.10">
    <property type="entry name" value="Transferase(Phosphotransferase) domain 1"/>
    <property type="match status" value="2"/>
</dbReference>
<dbReference type="InterPro" id="IPR011009">
    <property type="entry name" value="Kinase-like_dom_sf"/>
</dbReference>
<dbReference type="InParanoid" id="C5LAR1"/>
<sequence length="283" mass="33087">MDWVDERYKLVEHLGQDSIMTFGGVHDFTHVCIVTDLFETDLGAVLKSNQNLTLEQCIFFLYQVLRGVKYFHSAGVVHRDLKPRNLLVNFNCDLKICDFGLSKLILADREGFDMIPMTARSMCNNGLRQVVHECGGEWLQPMNLMEIFSETLERMGRNYGIKYYYNCEKYPPEVDIMEKMLKFDPSERISVQEALEHELMKNFHQEDDEPVRGLIPVDEFEFERRKVDQPCLRELIHREMLRYYPNEYRIYSESAEFVSDAEIAARCPLLEPGEAFGVDRVGV</sequence>
<dbReference type="EMBL" id="GG680765">
    <property type="protein sequence ID" value="EER06189.1"/>
    <property type="molecule type" value="Genomic_DNA"/>
</dbReference>
<dbReference type="InterPro" id="IPR008271">
    <property type="entry name" value="Ser/Thr_kinase_AS"/>
</dbReference>
<dbReference type="RefSeq" id="XP_002774373.1">
    <property type="nucleotide sequence ID" value="XM_002774327.1"/>
</dbReference>
<dbReference type="SMART" id="SM00220">
    <property type="entry name" value="S_TKc"/>
    <property type="match status" value="1"/>
</dbReference>
<dbReference type="Proteomes" id="UP000007800">
    <property type="component" value="Unassembled WGS sequence"/>
</dbReference>
<reference evidence="4 5" key="1">
    <citation type="submission" date="2008-07" db="EMBL/GenBank/DDBJ databases">
        <authorList>
            <person name="El-Sayed N."/>
            <person name="Caler E."/>
            <person name="Inman J."/>
            <person name="Amedeo P."/>
            <person name="Hass B."/>
            <person name="Wortman J."/>
        </authorList>
    </citation>
    <scope>NUCLEOTIDE SEQUENCE [LARGE SCALE GENOMIC DNA]</scope>
    <source>
        <strain evidence="5">ATCC 50983 / TXsc</strain>
    </source>
</reference>
<keyword evidence="4" id="KW-0418">Kinase</keyword>
<dbReference type="AlphaFoldDB" id="C5LAR1"/>
<dbReference type="PROSITE" id="PS50011">
    <property type="entry name" value="PROTEIN_KINASE_DOM"/>
    <property type="match status" value="1"/>
</dbReference>
<organism evidence="5">
    <name type="scientific">Perkinsus marinus (strain ATCC 50983 / TXsc)</name>
    <dbReference type="NCBI Taxonomy" id="423536"/>
    <lineage>
        <taxon>Eukaryota</taxon>
        <taxon>Sar</taxon>
        <taxon>Alveolata</taxon>
        <taxon>Perkinsozoa</taxon>
        <taxon>Perkinsea</taxon>
        <taxon>Perkinsida</taxon>
        <taxon>Perkinsidae</taxon>
        <taxon>Perkinsus</taxon>
    </lineage>
</organism>
<evidence type="ECO:0000256" key="1">
    <source>
        <dbReference type="ARBA" id="ARBA00022741"/>
    </source>
</evidence>
<dbReference type="SUPFAM" id="SSF56112">
    <property type="entry name" value="Protein kinase-like (PK-like)"/>
    <property type="match status" value="1"/>
</dbReference>
<dbReference type="Pfam" id="PF00069">
    <property type="entry name" value="Pkinase"/>
    <property type="match status" value="1"/>
</dbReference>
<evidence type="ECO:0000313" key="5">
    <source>
        <dbReference type="Proteomes" id="UP000007800"/>
    </source>
</evidence>
<dbReference type="PANTHER" id="PTHR24055">
    <property type="entry name" value="MITOGEN-ACTIVATED PROTEIN KINASE"/>
    <property type="match status" value="1"/>
</dbReference>
<protein>
    <submittedName>
        <fullName evidence="4">Big MAP kinase BMK, putative</fullName>
    </submittedName>
</protein>
<dbReference type="InterPro" id="IPR000719">
    <property type="entry name" value="Prot_kinase_dom"/>
</dbReference>
<keyword evidence="1" id="KW-0547">Nucleotide-binding</keyword>
<feature type="domain" description="Protein kinase" evidence="3">
    <location>
        <begin position="1"/>
        <end position="200"/>
    </location>
</feature>
<accession>C5LAR1</accession>
<evidence type="ECO:0000313" key="4">
    <source>
        <dbReference type="EMBL" id="EER06189.1"/>
    </source>
</evidence>
<dbReference type="GO" id="GO:0004672">
    <property type="term" value="F:protein kinase activity"/>
    <property type="evidence" value="ECO:0007669"/>
    <property type="project" value="InterPro"/>
</dbReference>
<dbReference type="InterPro" id="IPR050117">
    <property type="entry name" value="MAPK"/>
</dbReference>
<name>C5LAR1_PERM5</name>
<dbReference type="Gene3D" id="3.30.200.20">
    <property type="entry name" value="Phosphorylase Kinase, domain 1"/>
    <property type="match status" value="2"/>
</dbReference>
<keyword evidence="2" id="KW-0067">ATP-binding</keyword>
<evidence type="ECO:0000259" key="3">
    <source>
        <dbReference type="PROSITE" id="PS50011"/>
    </source>
</evidence>
<gene>
    <name evidence="4" type="ORF">Pmar_PMAR015951</name>
</gene>
<keyword evidence="4" id="KW-0808">Transferase</keyword>
<dbReference type="GO" id="GO:0005524">
    <property type="term" value="F:ATP binding"/>
    <property type="evidence" value="ECO:0007669"/>
    <property type="project" value="UniProtKB-KW"/>
</dbReference>
<dbReference type="OrthoDB" id="647at2759"/>
<evidence type="ECO:0000256" key="2">
    <source>
        <dbReference type="ARBA" id="ARBA00022840"/>
    </source>
</evidence>
<proteinExistence type="predicted"/>